<sequence>MANPITIDGKEYDLDTLSEAAKSQLTNIQITDQEIARLQQRLAIAQTARQAYARALQGELPADA</sequence>
<accession>R4VHE8</accession>
<proteinExistence type="predicted"/>
<gene>
    <name evidence="2" type="ORF">SPISAL_07560</name>
</gene>
<evidence type="ECO:0000256" key="1">
    <source>
        <dbReference type="SAM" id="Coils"/>
    </source>
</evidence>
<dbReference type="RefSeq" id="WP_016353913.1">
    <property type="nucleotide sequence ID" value="NC_021291.1"/>
</dbReference>
<evidence type="ECO:0000313" key="2">
    <source>
        <dbReference type="EMBL" id="AGM41606.1"/>
    </source>
</evidence>
<feature type="coiled-coil region" evidence="1">
    <location>
        <begin position="28"/>
        <end position="55"/>
    </location>
</feature>
<dbReference type="EMBL" id="CP005963">
    <property type="protein sequence ID" value="AGM41606.1"/>
    <property type="molecule type" value="Genomic_DNA"/>
</dbReference>
<organism evidence="2 3">
    <name type="scientific">Spiribacter salinus M19-40</name>
    <dbReference type="NCBI Taxonomy" id="1260251"/>
    <lineage>
        <taxon>Bacteria</taxon>
        <taxon>Pseudomonadati</taxon>
        <taxon>Pseudomonadota</taxon>
        <taxon>Gammaproteobacteria</taxon>
        <taxon>Chromatiales</taxon>
        <taxon>Ectothiorhodospiraceae</taxon>
        <taxon>Spiribacter</taxon>
    </lineage>
</organism>
<dbReference type="Proteomes" id="UP000017881">
    <property type="component" value="Chromosome"/>
</dbReference>
<dbReference type="PATRIC" id="fig|1260251.3.peg.1530"/>
<keyword evidence="3" id="KW-1185">Reference proteome</keyword>
<dbReference type="KEGG" id="ssal:SPISAL_07560"/>
<evidence type="ECO:0000313" key="3">
    <source>
        <dbReference type="Proteomes" id="UP000017881"/>
    </source>
</evidence>
<dbReference type="eggNOG" id="ENOG5033A08">
    <property type="taxonomic scope" value="Bacteria"/>
</dbReference>
<dbReference type="Pfam" id="PF20045">
    <property type="entry name" value="DUF6447"/>
    <property type="match status" value="1"/>
</dbReference>
<reference evidence="2 3" key="1">
    <citation type="journal article" date="2013" name="Genome Announc.">
        <title>Draft Genome of Spiribacter salinus M19-40, an Abundant Gammaproteobacterium in Aquatic Hypersaline Environments.</title>
        <authorList>
            <person name="Leon M.J."/>
            <person name="Ghai R."/>
            <person name="Fernandez A.B."/>
            <person name="Sanchez-Porro C."/>
            <person name="Rodriguez-Valera F."/>
            <person name="Ventosa A."/>
        </authorList>
    </citation>
    <scope>NUCLEOTIDE SEQUENCE [LARGE SCALE GENOMIC DNA]</scope>
    <source>
        <strain evidence="2 3">M19-40</strain>
    </source>
</reference>
<dbReference type="OrthoDB" id="5797291at2"/>
<dbReference type="InterPro" id="IPR045615">
    <property type="entry name" value="DUF6447"/>
</dbReference>
<name>R4VHE8_9GAMM</name>
<keyword evidence="1" id="KW-0175">Coiled coil</keyword>
<dbReference type="HOGENOM" id="CLU_193779_1_0_6"/>
<protein>
    <submittedName>
        <fullName evidence="2">Uncharacterized protein</fullName>
    </submittedName>
</protein>
<dbReference type="AlphaFoldDB" id="R4VHE8"/>